<feature type="region of interest" description="Disordered" evidence="1">
    <location>
        <begin position="1"/>
        <end position="32"/>
    </location>
</feature>
<feature type="domain" description="Nop" evidence="2">
    <location>
        <begin position="127"/>
        <end position="199"/>
    </location>
</feature>
<feature type="compositionally biased region" description="Acidic residues" evidence="1">
    <location>
        <begin position="18"/>
        <end position="32"/>
    </location>
</feature>
<dbReference type="GO" id="GO:0046540">
    <property type="term" value="C:U4/U6 x U5 tri-snRNP complex"/>
    <property type="evidence" value="ECO:0007669"/>
    <property type="project" value="InterPro"/>
</dbReference>
<accession>A0A8T2B462</accession>
<proteinExistence type="predicted"/>
<reference evidence="3 4" key="1">
    <citation type="submission" date="2020-12" db="EMBL/GenBank/DDBJ databases">
        <title>Concerted genomic and epigenomic changes stabilize Arabidopsis allopolyploids.</title>
        <authorList>
            <person name="Chen Z."/>
        </authorList>
    </citation>
    <scope>NUCLEOTIDE SEQUENCE [LARGE SCALE GENOMIC DNA]</scope>
    <source>
        <strain evidence="3">As9502</strain>
        <tissue evidence="3">Leaf</tissue>
    </source>
</reference>
<dbReference type="PROSITE" id="PS51358">
    <property type="entry name" value="NOP"/>
    <property type="match status" value="1"/>
</dbReference>
<dbReference type="Pfam" id="PF01798">
    <property type="entry name" value="Nop"/>
    <property type="match status" value="1"/>
</dbReference>
<dbReference type="PANTHER" id="PTHR13904:SF0">
    <property type="entry name" value="U4_U6 SMALL NUCLEAR RIBONUCLEOPROTEIN PRP31"/>
    <property type="match status" value="1"/>
</dbReference>
<dbReference type="InterPro" id="IPR002687">
    <property type="entry name" value="Nop_dom"/>
</dbReference>
<dbReference type="InterPro" id="IPR027105">
    <property type="entry name" value="Prp31"/>
</dbReference>
<dbReference type="GO" id="GO:0005687">
    <property type="term" value="C:U4 snRNP"/>
    <property type="evidence" value="ECO:0007669"/>
    <property type="project" value="TreeGrafter"/>
</dbReference>
<dbReference type="PANTHER" id="PTHR13904">
    <property type="entry name" value="PRE-MRNA SPLICING FACTOR PRP31"/>
    <property type="match status" value="1"/>
</dbReference>
<dbReference type="GO" id="GO:0071011">
    <property type="term" value="C:precatalytic spliceosome"/>
    <property type="evidence" value="ECO:0007669"/>
    <property type="project" value="TreeGrafter"/>
</dbReference>
<dbReference type="EMBL" id="JAEFBJ010000008">
    <property type="protein sequence ID" value="KAG7581575.1"/>
    <property type="molecule type" value="Genomic_DNA"/>
</dbReference>
<dbReference type="AlphaFoldDB" id="A0A8T2B462"/>
<organism evidence="3 4">
    <name type="scientific">Arabidopsis suecica</name>
    <name type="common">Swedish thale-cress</name>
    <name type="synonym">Cardaminopsis suecica</name>
    <dbReference type="NCBI Taxonomy" id="45249"/>
    <lineage>
        <taxon>Eukaryota</taxon>
        <taxon>Viridiplantae</taxon>
        <taxon>Streptophyta</taxon>
        <taxon>Embryophyta</taxon>
        <taxon>Tracheophyta</taxon>
        <taxon>Spermatophyta</taxon>
        <taxon>Magnoliopsida</taxon>
        <taxon>eudicotyledons</taxon>
        <taxon>Gunneridae</taxon>
        <taxon>Pentapetalae</taxon>
        <taxon>rosids</taxon>
        <taxon>malvids</taxon>
        <taxon>Brassicales</taxon>
        <taxon>Brassicaceae</taxon>
        <taxon>Camelineae</taxon>
        <taxon>Arabidopsis</taxon>
    </lineage>
</organism>
<comment type="caution">
    <text evidence="3">The sequence shown here is derived from an EMBL/GenBank/DDBJ whole genome shotgun (WGS) entry which is preliminary data.</text>
</comment>
<evidence type="ECO:0000313" key="3">
    <source>
        <dbReference type="EMBL" id="KAG7581575.1"/>
    </source>
</evidence>
<gene>
    <name evidence="3" type="ORF">ISN44_As08g012390</name>
</gene>
<evidence type="ECO:0000313" key="4">
    <source>
        <dbReference type="Proteomes" id="UP000694251"/>
    </source>
</evidence>
<name>A0A8T2B462_ARASU</name>
<dbReference type="Proteomes" id="UP000694251">
    <property type="component" value="Chromosome 8"/>
</dbReference>
<dbReference type="OrthoDB" id="4771285at2759"/>
<dbReference type="GO" id="GO:0000244">
    <property type="term" value="P:spliceosomal tri-snRNP complex assembly"/>
    <property type="evidence" value="ECO:0007669"/>
    <property type="project" value="InterPro"/>
</dbReference>
<sequence>MATFEDPFLANRGQLSETEFEEDDAQKEEEEEENETIITTLECLAPHAVHYARVVKRVACETNLNMVQINDLLPIDMVNTASTILVTGKPPPKDVQEKTIEACDLVIDLDSSKKKVLEFAEIKTRFIAPNLSAVFVSKVATKLIISAGDLSALAKMPPIYNVHQHVGQRRKKSFVGSLAEILNETEIVQNTPPKYQKFL</sequence>
<keyword evidence="4" id="KW-1185">Reference proteome</keyword>
<evidence type="ECO:0000256" key="1">
    <source>
        <dbReference type="SAM" id="MobiDB-lite"/>
    </source>
</evidence>
<protein>
    <submittedName>
        <fullName evidence="3">Nop domain</fullName>
    </submittedName>
</protein>
<evidence type="ECO:0000259" key="2">
    <source>
        <dbReference type="PROSITE" id="PS51358"/>
    </source>
</evidence>